<dbReference type="SUPFAM" id="SSF50249">
    <property type="entry name" value="Nucleic acid-binding proteins"/>
    <property type="match status" value="1"/>
</dbReference>
<name>A0A6J6T0D2_9ZZZZ</name>
<evidence type="ECO:0000259" key="2">
    <source>
        <dbReference type="Pfam" id="PF12172"/>
    </source>
</evidence>
<evidence type="ECO:0000313" key="5">
    <source>
        <dbReference type="EMBL" id="CAB4940908.1"/>
    </source>
</evidence>
<dbReference type="InterPro" id="IPR002878">
    <property type="entry name" value="ChsH2_C"/>
</dbReference>
<dbReference type="PANTHER" id="PTHR34075:SF5">
    <property type="entry name" value="BLR3430 PROTEIN"/>
    <property type="match status" value="1"/>
</dbReference>
<dbReference type="EMBL" id="CAFBMH010000231">
    <property type="protein sequence ID" value="CAB4940908.1"/>
    <property type="molecule type" value="Genomic_DNA"/>
</dbReference>
<evidence type="ECO:0000259" key="1">
    <source>
        <dbReference type="Pfam" id="PF01796"/>
    </source>
</evidence>
<gene>
    <name evidence="3" type="ORF">UFOPK2754_01123</name>
    <name evidence="4" type="ORF">UFOPK3139_03299</name>
    <name evidence="5" type="ORF">UFOPK3543_03246</name>
</gene>
<dbReference type="InterPro" id="IPR052513">
    <property type="entry name" value="Thioester_dehydratase-like"/>
</dbReference>
<dbReference type="AlphaFoldDB" id="A0A6J6T0D2"/>
<dbReference type="PANTHER" id="PTHR34075">
    <property type="entry name" value="BLR3430 PROTEIN"/>
    <property type="match status" value="1"/>
</dbReference>
<dbReference type="InterPro" id="IPR012340">
    <property type="entry name" value="NA-bd_OB-fold"/>
</dbReference>
<dbReference type="Pfam" id="PF01796">
    <property type="entry name" value="OB_ChsH2_C"/>
    <property type="match status" value="1"/>
</dbReference>
<feature type="domain" description="ChsH2 C-terminal OB-fold" evidence="1">
    <location>
        <begin position="68"/>
        <end position="134"/>
    </location>
</feature>
<evidence type="ECO:0000313" key="3">
    <source>
        <dbReference type="EMBL" id="CAB4740413.1"/>
    </source>
</evidence>
<accession>A0A6J6T0D2</accession>
<evidence type="ECO:0000313" key="4">
    <source>
        <dbReference type="EMBL" id="CAB4836854.1"/>
    </source>
</evidence>
<dbReference type="Pfam" id="PF12172">
    <property type="entry name" value="zf-ChsH2"/>
    <property type="match status" value="1"/>
</dbReference>
<dbReference type="EMBL" id="CAFABA010000249">
    <property type="protein sequence ID" value="CAB4836854.1"/>
    <property type="molecule type" value="Genomic_DNA"/>
</dbReference>
<dbReference type="Gene3D" id="6.10.30.10">
    <property type="match status" value="1"/>
</dbReference>
<proteinExistence type="predicted"/>
<dbReference type="EMBL" id="CAEZYR010000033">
    <property type="protein sequence ID" value="CAB4740413.1"/>
    <property type="molecule type" value="Genomic_DNA"/>
</dbReference>
<dbReference type="InterPro" id="IPR022002">
    <property type="entry name" value="ChsH2_Znr"/>
</dbReference>
<organism evidence="3">
    <name type="scientific">freshwater metagenome</name>
    <dbReference type="NCBI Taxonomy" id="449393"/>
    <lineage>
        <taxon>unclassified sequences</taxon>
        <taxon>metagenomes</taxon>
        <taxon>ecological metagenomes</taxon>
    </lineage>
</organism>
<feature type="domain" description="ChsH2 rubredoxin-like zinc ribbon" evidence="2">
    <location>
        <begin position="35"/>
        <end position="61"/>
    </location>
</feature>
<sequence length="150" mass="16779">MANPLAPTDAELVDRFAHFKVDRDNAAFYRGWLAHELRINRCADCGHWHQPPRPMCPKCWSWNVTPTAVSGRGRVHLLMRLYQGPSAPGVDYSAGPYPVVSVELEEQPGLRYTSTVVNCDPATIAIDMPVQLTWIDRYAAPFAVFEPAKA</sequence>
<reference evidence="3" key="1">
    <citation type="submission" date="2020-05" db="EMBL/GenBank/DDBJ databases">
        <authorList>
            <person name="Chiriac C."/>
            <person name="Salcher M."/>
            <person name="Ghai R."/>
            <person name="Kavagutti S V."/>
        </authorList>
    </citation>
    <scope>NUCLEOTIDE SEQUENCE</scope>
</reference>
<protein>
    <submittedName>
        <fullName evidence="3">Unannotated protein</fullName>
    </submittedName>
</protein>